<reference evidence="10 11" key="1">
    <citation type="submission" date="2018-10" db="EMBL/GenBank/DDBJ databases">
        <title>Genomic Encyclopedia of Archaeal and Bacterial Type Strains, Phase II (KMG-II): from individual species to whole genera.</title>
        <authorList>
            <person name="Goeker M."/>
        </authorList>
    </citation>
    <scope>NUCLEOTIDE SEQUENCE [LARGE SCALE GENOMIC DNA]</scope>
    <source>
        <strain evidence="10 11">DSM 25217</strain>
    </source>
</reference>
<dbReference type="Gene3D" id="3.30.479.30">
    <property type="entry name" value="Band 7 domain"/>
    <property type="match status" value="1"/>
</dbReference>
<keyword evidence="5" id="KW-0472">Membrane</keyword>
<comment type="subcellular location">
    <subcellularLocation>
        <location evidence="1">Membrane</location>
        <topology evidence="1">Single-pass membrane protein</topology>
    </subcellularLocation>
</comment>
<comment type="similarity">
    <text evidence="2 6">Belongs to the band 7/mec-2 family. HflK subfamily.</text>
</comment>
<evidence type="ECO:0000256" key="2">
    <source>
        <dbReference type="ARBA" id="ARBA00006971"/>
    </source>
</evidence>
<feature type="compositionally biased region" description="Gly residues" evidence="8">
    <location>
        <begin position="19"/>
        <end position="36"/>
    </location>
</feature>
<keyword evidence="11" id="KW-1185">Reference proteome</keyword>
<dbReference type="SUPFAM" id="SSF117892">
    <property type="entry name" value="Band 7/SPFH domain"/>
    <property type="match status" value="1"/>
</dbReference>
<feature type="region of interest" description="Disordered" evidence="8">
    <location>
        <begin position="1"/>
        <end position="41"/>
    </location>
</feature>
<evidence type="ECO:0000313" key="10">
    <source>
        <dbReference type="EMBL" id="RMB11745.1"/>
    </source>
</evidence>
<dbReference type="GO" id="GO:0006508">
    <property type="term" value="P:proteolysis"/>
    <property type="evidence" value="ECO:0007669"/>
    <property type="project" value="UniProtKB-KW"/>
</dbReference>
<feature type="coiled-coil region" evidence="7">
    <location>
        <begin position="254"/>
        <end position="296"/>
    </location>
</feature>
<evidence type="ECO:0000256" key="7">
    <source>
        <dbReference type="SAM" id="Coils"/>
    </source>
</evidence>
<keyword evidence="10" id="KW-0645">Protease</keyword>
<keyword evidence="7" id="KW-0175">Coiled coil</keyword>
<gene>
    <name evidence="10" type="ORF">BXY39_0227</name>
</gene>
<evidence type="ECO:0000259" key="9">
    <source>
        <dbReference type="SMART" id="SM00244"/>
    </source>
</evidence>
<keyword evidence="10" id="KW-0378">Hydrolase</keyword>
<evidence type="ECO:0000256" key="1">
    <source>
        <dbReference type="ARBA" id="ARBA00004167"/>
    </source>
</evidence>
<evidence type="ECO:0000313" key="11">
    <source>
        <dbReference type="Proteomes" id="UP000271227"/>
    </source>
</evidence>
<dbReference type="InterPro" id="IPR050710">
    <property type="entry name" value="Band7/mec-2_domain"/>
</dbReference>
<comment type="function">
    <text evidence="6">HflC and HflK could encode or regulate a protease.</text>
</comment>
<name>A0A3M0CSA9_9PROT</name>
<keyword evidence="4" id="KW-1133">Transmembrane helix</keyword>
<dbReference type="RefSeq" id="WP_121937676.1">
    <property type="nucleotide sequence ID" value="NZ_REFR01000009.1"/>
</dbReference>
<evidence type="ECO:0000256" key="8">
    <source>
        <dbReference type="SAM" id="MobiDB-lite"/>
    </source>
</evidence>
<dbReference type="CDD" id="cd03404">
    <property type="entry name" value="SPFH_HflK"/>
    <property type="match status" value="1"/>
</dbReference>
<feature type="compositionally biased region" description="Gly residues" evidence="8">
    <location>
        <begin position="1"/>
        <end position="10"/>
    </location>
</feature>
<dbReference type="NCBIfam" id="TIGR01933">
    <property type="entry name" value="hflK"/>
    <property type="match status" value="1"/>
</dbReference>
<dbReference type="AlphaFoldDB" id="A0A3M0CSA9"/>
<evidence type="ECO:0000256" key="6">
    <source>
        <dbReference type="RuleBase" id="RU364113"/>
    </source>
</evidence>
<evidence type="ECO:0000256" key="5">
    <source>
        <dbReference type="ARBA" id="ARBA00023136"/>
    </source>
</evidence>
<dbReference type="SMART" id="SM00244">
    <property type="entry name" value="PHB"/>
    <property type="match status" value="1"/>
</dbReference>
<protein>
    <recommendedName>
        <fullName evidence="6">Protein HflK</fullName>
    </recommendedName>
</protein>
<dbReference type="InParanoid" id="A0A3M0CSA9"/>
<dbReference type="Pfam" id="PF01145">
    <property type="entry name" value="Band_7"/>
    <property type="match status" value="1"/>
</dbReference>
<dbReference type="Proteomes" id="UP000271227">
    <property type="component" value="Unassembled WGS sequence"/>
</dbReference>
<comment type="subunit">
    <text evidence="6">HflC and HflK may interact to form a multimeric complex.</text>
</comment>
<keyword evidence="3" id="KW-0812">Transmembrane</keyword>
<evidence type="ECO:0000256" key="4">
    <source>
        <dbReference type="ARBA" id="ARBA00022989"/>
    </source>
</evidence>
<proteinExistence type="inferred from homology"/>
<comment type="caution">
    <text evidence="10">The sequence shown here is derived from an EMBL/GenBank/DDBJ whole genome shotgun (WGS) entry which is preliminary data.</text>
</comment>
<accession>A0A3M0CSA9</accession>
<feature type="domain" description="Band 7" evidence="9">
    <location>
        <begin position="76"/>
        <end position="255"/>
    </location>
</feature>
<dbReference type="Pfam" id="PF12221">
    <property type="entry name" value="HflK_N"/>
    <property type="match status" value="1"/>
</dbReference>
<dbReference type="InterPro" id="IPR036013">
    <property type="entry name" value="Band_7/SPFH_dom_sf"/>
</dbReference>
<dbReference type="InterPro" id="IPR010201">
    <property type="entry name" value="HflK"/>
</dbReference>
<dbReference type="GO" id="GO:0008233">
    <property type="term" value="F:peptidase activity"/>
    <property type="evidence" value="ECO:0007669"/>
    <property type="project" value="UniProtKB-KW"/>
</dbReference>
<dbReference type="EMBL" id="REFR01000009">
    <property type="protein sequence ID" value="RMB11745.1"/>
    <property type="molecule type" value="Genomic_DNA"/>
</dbReference>
<dbReference type="FunCoup" id="A0A3M0CSA9">
    <property type="interactions" value="226"/>
</dbReference>
<dbReference type="OrthoDB" id="9779595at2"/>
<dbReference type="InterPro" id="IPR020980">
    <property type="entry name" value="Membrane_HflK_N"/>
</dbReference>
<dbReference type="InterPro" id="IPR001107">
    <property type="entry name" value="Band_7"/>
</dbReference>
<dbReference type="PANTHER" id="PTHR43327">
    <property type="entry name" value="STOMATIN-LIKE PROTEIN 2, MITOCHONDRIAL"/>
    <property type="match status" value="1"/>
</dbReference>
<organism evidence="10 11">
    <name type="scientific">Eilatimonas milleporae</name>
    <dbReference type="NCBI Taxonomy" id="911205"/>
    <lineage>
        <taxon>Bacteria</taxon>
        <taxon>Pseudomonadati</taxon>
        <taxon>Pseudomonadota</taxon>
        <taxon>Alphaproteobacteria</taxon>
        <taxon>Kordiimonadales</taxon>
        <taxon>Kordiimonadaceae</taxon>
        <taxon>Eilatimonas</taxon>
    </lineage>
</organism>
<evidence type="ECO:0000256" key="3">
    <source>
        <dbReference type="ARBA" id="ARBA00022692"/>
    </source>
</evidence>
<dbReference type="PANTHER" id="PTHR43327:SF2">
    <property type="entry name" value="MODULATOR OF FTSH PROTEASE HFLK"/>
    <property type="match status" value="1"/>
</dbReference>
<sequence length="368" mass="40730">MPWQSNGGGDRPNPWGDGSRSGGSGGRGPGGRGPGGDPQFDEFIRKSQEQLRKALPGGQNGIWLVLLLVLVIWLGSGIYRVEPNEQGVVLQFGRWTESAAPGLHWHLPYPIETAIVRPVTDEITTEIGSRSRASRGGRQTVEARDESLMLTGDENIVDIKFNIVWRISDLGNFLFNLREPDSTVKSVGESVMRELVGKDRITPVITTARGQIEQDAETSIQSILDEYESGIDIVRVQINQSEAPAEVKDAFLDVQRAEADQQRFKNEADAYRRRVLPEARGNAQRLIQQAEAYRAETVARAEGEAARFISVYNEYQAAKDVTRQRIYLETMEQILSGMDKIILDGQAGGGVVPYLPLNELQKRSQGGE</sequence>
<dbReference type="GO" id="GO:0016020">
    <property type="term" value="C:membrane"/>
    <property type="evidence" value="ECO:0007669"/>
    <property type="project" value="UniProtKB-SubCell"/>
</dbReference>